<dbReference type="Pfam" id="PF00052">
    <property type="entry name" value="Laminin_B"/>
    <property type="match status" value="1"/>
</dbReference>
<dbReference type="GO" id="GO:0009888">
    <property type="term" value="P:tissue development"/>
    <property type="evidence" value="ECO:0007669"/>
    <property type="project" value="TreeGrafter"/>
</dbReference>
<comment type="subcellular location">
    <subcellularLocation>
        <location evidence="2">Secreted</location>
        <location evidence="2">Extracellular space</location>
        <location evidence="2">Extracellular matrix</location>
        <location evidence="2">Basement membrane</location>
    </subcellularLocation>
</comment>
<feature type="disulfide bond" evidence="15">
    <location>
        <begin position="550"/>
        <end position="559"/>
    </location>
</feature>
<keyword evidence="5" id="KW-0732">Signal</keyword>
<dbReference type="PRINTS" id="PR00011">
    <property type="entry name" value="EGFLAMININ"/>
</dbReference>
<dbReference type="SUPFAM" id="SSF57196">
    <property type="entry name" value="EGF/Laminin"/>
    <property type="match status" value="9"/>
</dbReference>
<evidence type="ECO:0000256" key="10">
    <source>
        <dbReference type="ARBA" id="ARBA00023157"/>
    </source>
</evidence>
<comment type="subunit">
    <text evidence="13">Laminin is a complex glycoprotein, consisting of three different polypeptide chains (alpha, beta, gamma), which are bound to each other by disulfide bonds into a cross-shaped molecule comprising one long and three short arms with globules at each end.</text>
</comment>
<dbReference type="FunFam" id="2.10.25.10:FF:000067">
    <property type="entry name" value="Laminin subunit gamma 1"/>
    <property type="match status" value="2"/>
</dbReference>
<feature type="disulfide bond" evidence="15">
    <location>
        <begin position="656"/>
        <end position="665"/>
    </location>
</feature>
<keyword evidence="4" id="KW-0272">Extracellular matrix</keyword>
<reference evidence="21 22" key="2">
    <citation type="submission" date="2019-01" db="EMBL/GenBank/DDBJ databases">
        <title>The decoding of complex shrimp genome reveals the adaptation for benthos swimmer, frequently molting mechanism and breeding impact on genome.</title>
        <authorList>
            <person name="Sun Y."/>
            <person name="Gao Y."/>
            <person name="Yu Y."/>
        </authorList>
    </citation>
    <scope>NUCLEOTIDE SEQUENCE [LARGE SCALE GENOMIC DNA]</scope>
    <source>
        <tissue evidence="21">Muscle</tissue>
    </source>
</reference>
<keyword evidence="12 15" id="KW-0424">Laminin EGF-like domain</keyword>
<evidence type="ECO:0008006" key="23">
    <source>
        <dbReference type="Google" id="ProtNLM"/>
    </source>
</evidence>
<evidence type="ECO:0000256" key="15">
    <source>
        <dbReference type="PROSITE-ProRule" id="PRU00460"/>
    </source>
</evidence>
<evidence type="ECO:0000256" key="16">
    <source>
        <dbReference type="SAM" id="Coils"/>
    </source>
</evidence>
<dbReference type="PROSITE" id="PS51115">
    <property type="entry name" value="LAMININ_IVA"/>
    <property type="match status" value="1"/>
</dbReference>
<keyword evidence="14" id="KW-0245">EGF-like domain</keyword>
<keyword evidence="7" id="KW-0084">Basement membrane</keyword>
<comment type="caution">
    <text evidence="14">Lacks conserved residue(s) required for the propagation of feature annotation.</text>
</comment>
<keyword evidence="22" id="KW-1185">Reference proteome</keyword>
<feature type="disulfide bond" evidence="15">
    <location>
        <begin position="93"/>
        <end position="105"/>
    </location>
</feature>
<dbReference type="InterPro" id="IPR002049">
    <property type="entry name" value="LE_dom"/>
</dbReference>
<dbReference type="FunFam" id="2.10.25.10:FF:000193">
    <property type="entry name" value="Laminin subunit gamma 1"/>
    <property type="match status" value="1"/>
</dbReference>
<evidence type="ECO:0000256" key="6">
    <source>
        <dbReference type="ARBA" id="ARBA00022737"/>
    </source>
</evidence>
<feature type="disulfide bond" evidence="15">
    <location>
        <begin position="683"/>
        <end position="695"/>
    </location>
</feature>
<keyword evidence="9 16" id="KW-0175">Coiled coil</keyword>
<evidence type="ECO:0000259" key="20">
    <source>
        <dbReference type="PROSITE" id="PS51115"/>
    </source>
</evidence>
<dbReference type="GO" id="GO:0007155">
    <property type="term" value="P:cell adhesion"/>
    <property type="evidence" value="ECO:0007669"/>
    <property type="project" value="UniProtKB-KW"/>
</dbReference>
<dbReference type="PROSITE" id="PS01248">
    <property type="entry name" value="EGF_LAM_1"/>
    <property type="match status" value="4"/>
</dbReference>
<dbReference type="FunFam" id="2.10.25.10:FF:000224">
    <property type="entry name" value="Usherin"/>
    <property type="match status" value="1"/>
</dbReference>
<evidence type="ECO:0000256" key="17">
    <source>
        <dbReference type="SAM" id="MobiDB-lite"/>
    </source>
</evidence>
<dbReference type="GO" id="GO:0009887">
    <property type="term" value="P:animal organ morphogenesis"/>
    <property type="evidence" value="ECO:0007669"/>
    <property type="project" value="TreeGrafter"/>
</dbReference>
<feature type="disulfide bond" evidence="14">
    <location>
        <begin position="493"/>
        <end position="502"/>
    </location>
</feature>
<feature type="domain" description="Laminin EGF-like" evidence="19">
    <location>
        <begin position="423"/>
        <end position="471"/>
    </location>
</feature>
<feature type="domain" description="Laminin EGF-like" evidence="19">
    <location>
        <begin position="526"/>
        <end position="580"/>
    </location>
</feature>
<evidence type="ECO:0000256" key="2">
    <source>
        <dbReference type="ARBA" id="ARBA00004302"/>
    </source>
</evidence>
<evidence type="ECO:0000313" key="22">
    <source>
        <dbReference type="Proteomes" id="UP000283509"/>
    </source>
</evidence>
<feature type="disulfide bond" evidence="15">
    <location>
        <begin position="163"/>
        <end position="172"/>
    </location>
</feature>
<protein>
    <recommendedName>
        <fullName evidence="23">Laminin subunit gamma-1</fullName>
    </recommendedName>
</protein>
<evidence type="ECO:0000256" key="12">
    <source>
        <dbReference type="ARBA" id="ARBA00023292"/>
    </source>
</evidence>
<feature type="disulfide bond" evidence="15">
    <location>
        <begin position="635"/>
        <end position="647"/>
    </location>
</feature>
<feature type="disulfide bond" evidence="15">
    <location>
        <begin position="113"/>
        <end position="122"/>
    </location>
</feature>
<dbReference type="AlphaFoldDB" id="A0A3R7NXU5"/>
<comment type="caution">
    <text evidence="21">The sequence shown here is derived from an EMBL/GenBank/DDBJ whole genome shotgun (WGS) entry which is preliminary data.</text>
</comment>
<evidence type="ECO:0000256" key="14">
    <source>
        <dbReference type="PROSITE-ProRule" id="PRU00076"/>
    </source>
</evidence>
<feature type="domain" description="Laminin EGF-like" evidence="19">
    <location>
        <begin position="581"/>
        <end position="634"/>
    </location>
</feature>
<comment type="function">
    <text evidence="1">Binding to cells via a high affinity receptor, laminin is thought to mediate the attachment, migration and organization of cells into tissues during embryonic development by interacting with other extracellular matrix components.</text>
</comment>
<dbReference type="PROSITE" id="PS50027">
    <property type="entry name" value="EGF_LAM_2"/>
    <property type="match status" value="7"/>
</dbReference>
<keyword evidence="11" id="KW-0325">Glycoprotein</keyword>
<dbReference type="STRING" id="6689.A0A3R7NXU5"/>
<feature type="disulfide bond" evidence="15">
    <location>
        <begin position="703"/>
        <end position="712"/>
    </location>
</feature>
<dbReference type="Proteomes" id="UP000283509">
    <property type="component" value="Unassembled WGS sequence"/>
</dbReference>
<dbReference type="FunFam" id="2.10.25.10:FF:000174">
    <property type="entry name" value="Laminin subunit gamma-1"/>
    <property type="match status" value="1"/>
</dbReference>
<dbReference type="InterPro" id="IPR050440">
    <property type="entry name" value="Laminin/Netrin_ECM"/>
</dbReference>
<feature type="domain" description="EGF-like" evidence="18">
    <location>
        <begin position="465"/>
        <end position="503"/>
    </location>
</feature>
<accession>A0A3R7NXU5</accession>
<dbReference type="FunFam" id="2.10.25.10:FF:000758">
    <property type="entry name" value="Laminin subunit gamma 1"/>
    <property type="match status" value="1"/>
</dbReference>
<feature type="domain" description="Laminin EGF-like" evidence="19">
    <location>
        <begin position="683"/>
        <end position="728"/>
    </location>
</feature>
<dbReference type="Pfam" id="PF00053">
    <property type="entry name" value="EGF_laminin"/>
    <property type="match status" value="10"/>
</dbReference>
<dbReference type="PANTHER" id="PTHR10574:SF435">
    <property type="entry name" value="LAMININ SUBUNIT GAMMA-1"/>
    <property type="match status" value="1"/>
</dbReference>
<dbReference type="SMART" id="SM00181">
    <property type="entry name" value="EGF"/>
    <property type="match status" value="4"/>
</dbReference>
<dbReference type="PROSITE" id="PS50026">
    <property type="entry name" value="EGF_3"/>
    <property type="match status" value="1"/>
</dbReference>
<proteinExistence type="predicted"/>
<evidence type="ECO:0000256" key="9">
    <source>
        <dbReference type="ARBA" id="ARBA00023054"/>
    </source>
</evidence>
<evidence type="ECO:0000256" key="13">
    <source>
        <dbReference type="ARBA" id="ARBA00065619"/>
    </source>
</evidence>
<feature type="domain" description="Laminin IV type A" evidence="20">
    <location>
        <begin position="219"/>
        <end position="388"/>
    </location>
</feature>
<evidence type="ECO:0000256" key="4">
    <source>
        <dbReference type="ARBA" id="ARBA00022530"/>
    </source>
</evidence>
<evidence type="ECO:0000256" key="11">
    <source>
        <dbReference type="ARBA" id="ARBA00023180"/>
    </source>
</evidence>
<feature type="coiled-coil region" evidence="16">
    <location>
        <begin position="1154"/>
        <end position="1181"/>
    </location>
</feature>
<feature type="compositionally biased region" description="Basic and acidic residues" evidence="17">
    <location>
        <begin position="1089"/>
        <end position="1099"/>
    </location>
</feature>
<evidence type="ECO:0000256" key="5">
    <source>
        <dbReference type="ARBA" id="ARBA00022729"/>
    </source>
</evidence>
<evidence type="ECO:0000313" key="21">
    <source>
        <dbReference type="EMBL" id="ROT69726.1"/>
    </source>
</evidence>
<dbReference type="FunFam" id="2.10.25.10:FF:000105">
    <property type="entry name" value="laminin subunit gamma-1"/>
    <property type="match status" value="1"/>
</dbReference>
<dbReference type="InterPro" id="IPR000742">
    <property type="entry name" value="EGF"/>
</dbReference>
<feature type="disulfide bond" evidence="15">
    <location>
        <begin position="441"/>
        <end position="450"/>
    </location>
</feature>
<dbReference type="EMBL" id="QCYY01002524">
    <property type="protein sequence ID" value="ROT69726.1"/>
    <property type="molecule type" value="Genomic_DNA"/>
</dbReference>
<organism evidence="21 22">
    <name type="scientific">Penaeus vannamei</name>
    <name type="common">Whiteleg shrimp</name>
    <name type="synonym">Litopenaeus vannamei</name>
    <dbReference type="NCBI Taxonomy" id="6689"/>
    <lineage>
        <taxon>Eukaryota</taxon>
        <taxon>Metazoa</taxon>
        <taxon>Ecdysozoa</taxon>
        <taxon>Arthropoda</taxon>
        <taxon>Crustacea</taxon>
        <taxon>Multicrustacea</taxon>
        <taxon>Malacostraca</taxon>
        <taxon>Eumalacostraca</taxon>
        <taxon>Eucarida</taxon>
        <taxon>Decapoda</taxon>
        <taxon>Dendrobranchiata</taxon>
        <taxon>Penaeoidea</taxon>
        <taxon>Penaeidae</taxon>
        <taxon>Penaeus</taxon>
    </lineage>
</organism>
<feature type="disulfide bond" evidence="15">
    <location>
        <begin position="637"/>
        <end position="654"/>
    </location>
</feature>
<sequence length="1280" mass="140416">MAGRVIPGPEGAPCRVPNKGRGVAHSSTVTCGARGTACNCNGYSNRCYFDQDLYDQTGHGGHCLDCAANRAGPNCERCRDNYYEREDGVCIPCNCNEIGSRSLQCASDGLCQCKPGVTGEKCDKCADNYFDFGPQGCKPCGCNVAGSRNNEASCDPTSGVCLCKQHVEGQQCDQCKPGYFNLDLENEFGCTPCFCYGHSSICSSASGYSQSVIESGFVRGEERWRAEDGTGRSISMNYNPVAQSLAVSSSGREKIYFLAPDRFLGDQRASYNHELSFLLRVGELGPQASTEDIILEGAGLSISAPIFAQGNPLPSTQKQEYIFRLHEDSQFGWSPRLSSRDFMSLLSNLTAIKIRGTYTYEGHGFLDDVKIQTARRGLFGEPATWIEMCTCPEGYVGQFCESCAPGFRHLPANGGPFASCIPCDCNNHADICDSETGRCICQDNTAGDQCERCAKGYYGNALHGTNNDCQPCPCPNGGACIQLPDDTVVCLECPKGYAGPRCELCTDGFFGDPKGRHGPPRPCERCDCNGNIDPNAVANCNRTTGECLKCIYNTGGFYCDQCLPGFFGDALALPKGDCRPCRCNPYGTVSERYGPPVCDQLNGQCQCKPHVIGLKCDQCEPGFWNLTSGVGCEPCNCDPVGALNGTCNTDYGQCVCRIGVTGRKCDMCEPFHYGFSLDGCKPCDCDQIGSVSLQCDATGQCPCRENVEGRRCDRCRENTYDKQAGCRDCPACYNLVLDSVSVHRERLAELERLLADIVSNPTVLNDEDFEETLSTVMTQVDQLWEDAREAAKSGGDKTVAQHIEELEERINGVKENAQIYLDVQGNDALSKAFDRSNQFGQQSERMSKIAREARLLADEQEDDATSIEVLAYNARNTSNDAFELARKAMDDQRNITDFIKKLNDDVQGLSSLHDSTMRTANESLQQAKLTYREALEINTEASSIAIPPIDTSVLKAQAVAIINEAERIKQDTEGLIDERSALITDIEVQLEVTSDLVERGWIEQQITTELLADTFTAEGKAKEARAKAEQTLSEALETLAILEGFDKQVQESRLKAEATLETVGEIEALIVEAETQTKEAEEALMGAESDAKDARDIAKDAQSTAEDASNQAGDVRTKADATKNEASTLNDMADELAGRVAETDARVSTFEAQALQDEQQVMEAQEKANQAKDRADEASSRVREAYEFVQEILDILERSPDLDPEQLESLELRLEEAWQMYHQSGIESTVTELSESRSWQERQISLYEEEIRRLRIEVQNIFEIKISLPDGCYSQTKLEP</sequence>
<feature type="domain" description="Laminin EGF-like" evidence="19">
    <location>
        <begin position="140"/>
        <end position="192"/>
    </location>
</feature>
<dbReference type="OrthoDB" id="430826at2759"/>
<name>A0A3R7NXU5_PENVA</name>
<keyword evidence="8" id="KW-0130">Cell adhesion</keyword>
<evidence type="ECO:0000256" key="1">
    <source>
        <dbReference type="ARBA" id="ARBA00002418"/>
    </source>
</evidence>
<dbReference type="PANTHER" id="PTHR10574">
    <property type="entry name" value="NETRIN/LAMININ-RELATED"/>
    <property type="match status" value="1"/>
</dbReference>
<reference evidence="21 22" key="1">
    <citation type="submission" date="2018-04" db="EMBL/GenBank/DDBJ databases">
        <authorList>
            <person name="Zhang X."/>
            <person name="Yuan J."/>
            <person name="Li F."/>
            <person name="Xiang J."/>
        </authorList>
    </citation>
    <scope>NUCLEOTIDE SEQUENCE [LARGE SCALE GENOMIC DNA]</scope>
    <source>
        <tissue evidence="21">Muscle</tissue>
    </source>
</reference>
<evidence type="ECO:0000259" key="19">
    <source>
        <dbReference type="PROSITE" id="PS50027"/>
    </source>
</evidence>
<dbReference type="FunFam" id="2.10.25.10:FF:000163">
    <property type="entry name" value="laminin subunit gamma-1"/>
    <property type="match status" value="1"/>
</dbReference>
<keyword evidence="3" id="KW-0964">Secreted</keyword>
<evidence type="ECO:0000256" key="3">
    <source>
        <dbReference type="ARBA" id="ARBA00022525"/>
    </source>
</evidence>
<feature type="disulfide bond" evidence="15">
    <location>
        <begin position="607"/>
        <end position="616"/>
    </location>
</feature>
<feature type="region of interest" description="Disordered" evidence="17">
    <location>
        <begin position="1084"/>
        <end position="1126"/>
    </location>
</feature>
<dbReference type="SMART" id="SM00281">
    <property type="entry name" value="LamB"/>
    <property type="match status" value="1"/>
</dbReference>
<evidence type="ECO:0000256" key="7">
    <source>
        <dbReference type="ARBA" id="ARBA00022869"/>
    </source>
</evidence>
<feature type="compositionally biased region" description="Polar residues" evidence="17">
    <location>
        <begin position="1102"/>
        <end position="1112"/>
    </location>
</feature>
<dbReference type="Gene3D" id="2.10.25.10">
    <property type="entry name" value="Laminin"/>
    <property type="match status" value="9"/>
</dbReference>
<keyword evidence="6" id="KW-0677">Repeat</keyword>
<keyword evidence="10 14" id="KW-1015">Disulfide bond</keyword>
<evidence type="ECO:0000256" key="8">
    <source>
        <dbReference type="ARBA" id="ARBA00022889"/>
    </source>
</evidence>
<dbReference type="InterPro" id="IPR000034">
    <property type="entry name" value="Laminin_IV"/>
</dbReference>
<dbReference type="CDD" id="cd00055">
    <property type="entry name" value="EGF_Lam"/>
    <property type="match status" value="9"/>
</dbReference>
<gene>
    <name evidence="21" type="ORF">C7M84_012048</name>
</gene>
<dbReference type="GO" id="GO:0005604">
    <property type="term" value="C:basement membrane"/>
    <property type="evidence" value="ECO:0007669"/>
    <property type="project" value="UniProtKB-SubCell"/>
</dbReference>
<feature type="domain" description="Laminin EGF-like" evidence="19">
    <location>
        <begin position="635"/>
        <end position="682"/>
    </location>
</feature>
<evidence type="ECO:0000259" key="18">
    <source>
        <dbReference type="PROSITE" id="PS50026"/>
    </source>
</evidence>
<feature type="domain" description="Laminin EGF-like" evidence="19">
    <location>
        <begin position="93"/>
        <end position="139"/>
    </location>
</feature>
<dbReference type="SMART" id="SM00180">
    <property type="entry name" value="EGF_Lam"/>
    <property type="match status" value="10"/>
</dbReference>